<feature type="region of interest" description="Disordered" evidence="1">
    <location>
        <begin position="200"/>
        <end position="317"/>
    </location>
</feature>
<feature type="region of interest" description="Disordered" evidence="1">
    <location>
        <begin position="329"/>
        <end position="453"/>
    </location>
</feature>
<feature type="compositionally biased region" description="Basic and acidic residues" evidence="1">
    <location>
        <begin position="49"/>
        <end position="58"/>
    </location>
</feature>
<dbReference type="InterPro" id="IPR044688">
    <property type="entry name" value="SCI-1-like"/>
</dbReference>
<feature type="compositionally biased region" description="Basic and acidic residues" evidence="1">
    <location>
        <begin position="66"/>
        <end position="90"/>
    </location>
</feature>
<keyword evidence="3" id="KW-1185">Reference proteome</keyword>
<dbReference type="OrthoDB" id="2139939at2759"/>
<gene>
    <name evidence="2" type="ORF">B0I36DRAFT_27423</name>
</gene>
<feature type="compositionally biased region" description="Basic and acidic residues" evidence="1">
    <location>
        <begin position="415"/>
        <end position="453"/>
    </location>
</feature>
<dbReference type="Proteomes" id="UP000756346">
    <property type="component" value="Unassembled WGS sequence"/>
</dbReference>
<feature type="compositionally biased region" description="Gly residues" evidence="1">
    <location>
        <begin position="401"/>
        <end position="411"/>
    </location>
</feature>
<feature type="compositionally biased region" description="Acidic residues" evidence="1">
    <location>
        <begin position="276"/>
        <end position="287"/>
    </location>
</feature>
<dbReference type="RefSeq" id="XP_046007165.1">
    <property type="nucleotide sequence ID" value="XM_046151346.1"/>
</dbReference>
<proteinExistence type="predicted"/>
<feature type="compositionally biased region" description="Basic and acidic residues" evidence="1">
    <location>
        <begin position="219"/>
        <end position="242"/>
    </location>
</feature>
<dbReference type="PANTHER" id="PTHR34117:SF1">
    <property type="entry name" value="STYLE CELL-CYCLE INHIBITOR 1"/>
    <property type="match status" value="1"/>
</dbReference>
<dbReference type="GeneID" id="70180892"/>
<feature type="compositionally biased region" description="Basic residues" evidence="1">
    <location>
        <begin position="91"/>
        <end position="104"/>
    </location>
</feature>
<organism evidence="2 3">
    <name type="scientific">Microdochium trichocladiopsis</name>
    <dbReference type="NCBI Taxonomy" id="1682393"/>
    <lineage>
        <taxon>Eukaryota</taxon>
        <taxon>Fungi</taxon>
        <taxon>Dikarya</taxon>
        <taxon>Ascomycota</taxon>
        <taxon>Pezizomycotina</taxon>
        <taxon>Sordariomycetes</taxon>
        <taxon>Xylariomycetidae</taxon>
        <taxon>Xylariales</taxon>
        <taxon>Microdochiaceae</taxon>
        <taxon>Microdochium</taxon>
    </lineage>
</organism>
<dbReference type="AlphaFoldDB" id="A0A9P8XYQ4"/>
<sequence length="473" mass="53070">MSSSTTRDARHGARSRSPMSPVPASPSKRSREDDYHRDAKRRATSRQGSVDHREGESRTHRHDRGSRHDRESRPRSRHRGGERTDHDRSDRHHHHHHRHSKPSKKPATAASAPELPYGARPLLYKTDLEQFRPILARYLDVQKQRDMYSMDEREIRGRWKSFVGKWNSAELASGWYDPDVFATAVLEDRAVMAEIAAAGGGVGGAGLGGGGHDSNGGKSRRDEPRHEHGESSRRGQGSREESGAPLNHRGSSSGHTEGSPGQPHDRQSHSALNDSNADDDDDNDEDYGPTLPGTGTNSTGRSQRTQHQAAAPSMPNLQDLALRRELVAEADEQSRADAVAQLRADRRADRVLQKERLEDLVPRADPGSRERRLEKRREVNDKMRSFRDASPTAEVDDRDLMGGGDGGGGGADDIAELKRQKAAEQRRKTEREIRREEEARAREAEREERLQSYKDKEDKTMAVLRELARQRFG</sequence>
<protein>
    <submittedName>
        <fullName evidence="2">Uncharacterized protein</fullName>
    </submittedName>
</protein>
<evidence type="ECO:0000313" key="3">
    <source>
        <dbReference type="Proteomes" id="UP000756346"/>
    </source>
</evidence>
<feature type="compositionally biased region" description="Basic and acidic residues" evidence="1">
    <location>
        <begin position="343"/>
        <end position="387"/>
    </location>
</feature>
<feature type="compositionally biased region" description="Polar residues" evidence="1">
    <location>
        <begin position="293"/>
        <end position="308"/>
    </location>
</feature>
<evidence type="ECO:0000313" key="2">
    <source>
        <dbReference type="EMBL" id="KAH7020964.1"/>
    </source>
</evidence>
<reference evidence="2" key="1">
    <citation type="journal article" date="2021" name="Nat. Commun.">
        <title>Genetic determinants of endophytism in the Arabidopsis root mycobiome.</title>
        <authorList>
            <person name="Mesny F."/>
            <person name="Miyauchi S."/>
            <person name="Thiergart T."/>
            <person name="Pickel B."/>
            <person name="Atanasova L."/>
            <person name="Karlsson M."/>
            <person name="Huettel B."/>
            <person name="Barry K.W."/>
            <person name="Haridas S."/>
            <person name="Chen C."/>
            <person name="Bauer D."/>
            <person name="Andreopoulos W."/>
            <person name="Pangilinan J."/>
            <person name="LaButti K."/>
            <person name="Riley R."/>
            <person name="Lipzen A."/>
            <person name="Clum A."/>
            <person name="Drula E."/>
            <person name="Henrissat B."/>
            <person name="Kohler A."/>
            <person name="Grigoriev I.V."/>
            <person name="Martin F.M."/>
            <person name="Hacquard S."/>
        </authorList>
    </citation>
    <scope>NUCLEOTIDE SEQUENCE</scope>
    <source>
        <strain evidence="2">MPI-CAGE-CH-0230</strain>
    </source>
</reference>
<feature type="region of interest" description="Disordered" evidence="1">
    <location>
        <begin position="1"/>
        <end position="112"/>
    </location>
</feature>
<comment type="caution">
    <text evidence="2">The sequence shown here is derived from an EMBL/GenBank/DDBJ whole genome shotgun (WGS) entry which is preliminary data.</text>
</comment>
<feature type="compositionally biased region" description="Gly residues" evidence="1">
    <location>
        <begin position="200"/>
        <end position="214"/>
    </location>
</feature>
<name>A0A9P8XYQ4_9PEZI</name>
<dbReference type="PANTHER" id="PTHR34117">
    <property type="entry name" value="STYLE CELL-CYCLE INHIBITOR 1"/>
    <property type="match status" value="1"/>
</dbReference>
<evidence type="ECO:0000256" key="1">
    <source>
        <dbReference type="SAM" id="MobiDB-lite"/>
    </source>
</evidence>
<dbReference type="EMBL" id="JAGTJQ010000010">
    <property type="protein sequence ID" value="KAH7020964.1"/>
    <property type="molecule type" value="Genomic_DNA"/>
</dbReference>
<accession>A0A9P8XYQ4</accession>